<dbReference type="Gene3D" id="3.30.450.40">
    <property type="match status" value="1"/>
</dbReference>
<organism evidence="1 2">
    <name type="scientific">Fulvivirga kasyanovii</name>
    <dbReference type="NCBI Taxonomy" id="396812"/>
    <lineage>
        <taxon>Bacteria</taxon>
        <taxon>Pseudomonadati</taxon>
        <taxon>Bacteroidota</taxon>
        <taxon>Cytophagia</taxon>
        <taxon>Cytophagales</taxon>
        <taxon>Fulvivirgaceae</taxon>
        <taxon>Fulvivirga</taxon>
    </lineage>
</organism>
<dbReference type="Proteomes" id="UP000798808">
    <property type="component" value="Unassembled WGS sequence"/>
</dbReference>
<reference evidence="1 2" key="1">
    <citation type="submission" date="2019-02" db="EMBL/GenBank/DDBJ databases">
        <authorList>
            <person name="Goldberg S.R."/>
            <person name="Haltli B.A."/>
            <person name="Correa H."/>
            <person name="Russell K.G."/>
        </authorList>
    </citation>
    <scope>NUCLEOTIDE SEQUENCE [LARGE SCALE GENOMIC DNA]</scope>
    <source>
        <strain evidence="1 2">JCM 16186</strain>
    </source>
</reference>
<evidence type="ECO:0000313" key="2">
    <source>
        <dbReference type="Proteomes" id="UP000798808"/>
    </source>
</evidence>
<comment type="caution">
    <text evidence="1">The sequence shown here is derived from an EMBL/GenBank/DDBJ whole genome shotgun (WGS) entry which is preliminary data.</text>
</comment>
<keyword evidence="2" id="KW-1185">Reference proteome</keyword>
<dbReference type="RefSeq" id="WP_155176595.1">
    <property type="nucleotide sequence ID" value="NZ_BAAAFL010000012.1"/>
</dbReference>
<name>A0ABW9RX13_9BACT</name>
<dbReference type="EMBL" id="SMLW01000672">
    <property type="protein sequence ID" value="MTI28757.1"/>
    <property type="molecule type" value="Genomic_DNA"/>
</dbReference>
<evidence type="ECO:0000313" key="1">
    <source>
        <dbReference type="EMBL" id="MTI28757.1"/>
    </source>
</evidence>
<protein>
    <submittedName>
        <fullName evidence="1">GAF domain-containing protein</fullName>
    </submittedName>
</protein>
<dbReference type="SUPFAM" id="SSF55781">
    <property type="entry name" value="GAF domain-like"/>
    <property type="match status" value="1"/>
</dbReference>
<accession>A0ABW9RX13</accession>
<dbReference type="InterPro" id="IPR029016">
    <property type="entry name" value="GAF-like_dom_sf"/>
</dbReference>
<sequence length="794" mass="91480">MTHCNINPADFPFDSVLNLASLINYWEANLKTNTLFSGYPADEIRKMIDEAPELKEPVYDLKVLDKHKRLIGLLMSAVFPPAMIESELSAAIVPFSFQGIFATPGYHKIMPFDHIREDVTVNFADDNLMAGKIMMACIFILNKFYGTNLAMDRPMLASVPDEETGLRQIFKVNLNTQFVDVVCHGEPDPIDKKMIRELLDDLYNTELWLKYIKPEKFQFQGFGIIKLVDVTVEEMLSSIKYDLLKKDAVTCAESFQSIQEKIRSIFRLPEMKMGLSYIDPYDNVISNYGASDWSSFMMPNSEETLTCECFEGSVYEDAYQRMRPVIIEDLGEYENKGPIERALLKKGIKSIVVAPLVHDREVIGMLELGATYPGKLNPMNAAQVENVLPMFTAAVKRVLGEMQTEVRALIQEECTAIHPTVEWRFMEEGYELMSLRRKGIKAELGDIIFPEVYPIYGLSDIRNSSLERAKAIQQDLKNNLKQVKKVISTILEYKNMPILDEINYRVDLEIKKISRGLDSGDESGVLEFLRNEIVPTFNHFKESEELLRPVIEDYEKLIDPKLGVIYDKRKDFEESLTRINETISIYLDQVEQRAQEMFPHYFEKYKTDGVEYNIYLGQSLVKDDKKFSKLYLRNFRLWQLLTQCEIAVSIEKLKPELSKELDITQLILVHGEPLSIKFRKDEKHFDVDGAYNIRYEIVKKRIDKAYIKGTDERLTQPGKIAIVYTQQKEAEEYMKYIEYLKAIDYLTGDVEFLELEELQGANGLKAIRVEVNLKSKVKDFGNELLKDVIAAISA</sequence>
<gene>
    <name evidence="1" type="ORF">E1163_27610</name>
</gene>
<proteinExistence type="predicted"/>